<comment type="caution">
    <text evidence="3">The sequence shown here is derived from an EMBL/GenBank/DDBJ whole genome shotgun (WGS) entry which is preliminary data.</text>
</comment>
<proteinExistence type="predicted"/>
<keyword evidence="4" id="KW-1185">Reference proteome</keyword>
<evidence type="ECO:0008006" key="5">
    <source>
        <dbReference type="Google" id="ProtNLM"/>
    </source>
</evidence>
<evidence type="ECO:0000313" key="3">
    <source>
        <dbReference type="EMBL" id="MBC6448482.1"/>
    </source>
</evidence>
<gene>
    <name evidence="3" type="ORF">GPZ80_15010</name>
</gene>
<keyword evidence="2" id="KW-1133">Transmembrane helix</keyword>
<feature type="compositionally biased region" description="Low complexity" evidence="1">
    <location>
        <begin position="85"/>
        <end position="116"/>
    </location>
</feature>
<accession>A0ABR7L7C7</accession>
<dbReference type="Proteomes" id="UP000734823">
    <property type="component" value="Unassembled WGS sequence"/>
</dbReference>
<sequence>MPDLPTAAPVFVDPTGKRRKHVRTTAVVSVAALVAVGGLLVAALFGAPLGPTASLPIPPPPSAPARPAPVVTTTEAPDRTSRVQTTAAPTSTTTTTSKAPATTTTSSAAGTTTKPGNTPPGRPSDLPRPTKPPR</sequence>
<dbReference type="RefSeq" id="WP_187220954.1">
    <property type="nucleotide sequence ID" value="NZ_JABVED010000007.1"/>
</dbReference>
<feature type="region of interest" description="Disordered" evidence="1">
    <location>
        <begin position="48"/>
        <end position="134"/>
    </location>
</feature>
<name>A0ABR7L7C7_9PSEU</name>
<feature type="compositionally biased region" description="Pro residues" evidence="1">
    <location>
        <begin position="56"/>
        <end position="67"/>
    </location>
</feature>
<protein>
    <recommendedName>
        <fullName evidence="5">Serine/threonine protein kinase</fullName>
    </recommendedName>
</protein>
<feature type="transmembrane region" description="Helical" evidence="2">
    <location>
        <begin position="26"/>
        <end position="49"/>
    </location>
</feature>
<evidence type="ECO:0000256" key="1">
    <source>
        <dbReference type="SAM" id="MobiDB-lite"/>
    </source>
</evidence>
<keyword evidence="2" id="KW-0472">Membrane</keyword>
<keyword evidence="2" id="KW-0812">Transmembrane</keyword>
<evidence type="ECO:0000313" key="4">
    <source>
        <dbReference type="Proteomes" id="UP000734823"/>
    </source>
</evidence>
<reference evidence="3 4" key="1">
    <citation type="submission" date="2020-06" db="EMBL/GenBank/DDBJ databases">
        <title>Actinokineospora xiongansis sp. nov., isolated from soil of Baiyangdian.</title>
        <authorList>
            <person name="Zhang X."/>
        </authorList>
    </citation>
    <scope>NUCLEOTIDE SEQUENCE [LARGE SCALE GENOMIC DNA]</scope>
    <source>
        <strain evidence="3 4">HBU206404</strain>
    </source>
</reference>
<evidence type="ECO:0000256" key="2">
    <source>
        <dbReference type="SAM" id="Phobius"/>
    </source>
</evidence>
<dbReference type="EMBL" id="JABVED010000007">
    <property type="protein sequence ID" value="MBC6448482.1"/>
    <property type="molecule type" value="Genomic_DNA"/>
</dbReference>
<organism evidence="3 4">
    <name type="scientific">Actinokineospora xionganensis</name>
    <dbReference type="NCBI Taxonomy" id="2684470"/>
    <lineage>
        <taxon>Bacteria</taxon>
        <taxon>Bacillati</taxon>
        <taxon>Actinomycetota</taxon>
        <taxon>Actinomycetes</taxon>
        <taxon>Pseudonocardiales</taxon>
        <taxon>Pseudonocardiaceae</taxon>
        <taxon>Actinokineospora</taxon>
    </lineage>
</organism>